<evidence type="ECO:0000313" key="2">
    <source>
        <dbReference type="Proteomes" id="UP000356253"/>
    </source>
</evidence>
<evidence type="ECO:0000313" key="1">
    <source>
        <dbReference type="EMBL" id="VVU99531.1"/>
    </source>
</evidence>
<dbReference type="EMBL" id="CABVMM010000002">
    <property type="protein sequence ID" value="VVU99531.1"/>
    <property type="molecule type" value="Genomic_DNA"/>
</dbReference>
<reference evidence="1" key="1">
    <citation type="submission" date="2019-09" db="EMBL/GenBank/DDBJ databases">
        <authorList>
            <person name="Rodrigo-Torres L."/>
            <person name="Arahal R. D."/>
            <person name="Lucena T."/>
        </authorList>
    </citation>
    <scope>NUCLEOTIDE SEQUENCE</scope>
    <source>
        <strain evidence="1">ISS653</strain>
    </source>
</reference>
<dbReference type="Proteomes" id="UP000356253">
    <property type="component" value="Unassembled WGS sequence"/>
</dbReference>
<name>A0AC61Y4V6_9FLAO</name>
<proteinExistence type="predicted"/>
<keyword evidence="2" id="KW-1185">Reference proteome</keyword>
<organism evidence="1 2">
    <name type="scientific">Mesonia oceanica</name>
    <dbReference type="NCBI Taxonomy" id="2687242"/>
    <lineage>
        <taxon>Bacteria</taxon>
        <taxon>Pseudomonadati</taxon>
        <taxon>Bacteroidota</taxon>
        <taxon>Flavobacteriia</taxon>
        <taxon>Flavobacteriales</taxon>
        <taxon>Flavobacteriaceae</taxon>
        <taxon>Mesonia</taxon>
    </lineage>
</organism>
<gene>
    <name evidence="1" type="ORF">FVB9532_00785</name>
</gene>
<protein>
    <submittedName>
        <fullName evidence="1">Uncharacterized protein</fullName>
    </submittedName>
</protein>
<comment type="caution">
    <text evidence="1">The sequence shown here is derived from an EMBL/GenBank/DDBJ whole genome shotgun (WGS) entry which is preliminary data.</text>
</comment>
<accession>A0AC61Y4V6</accession>
<sequence>MEYTAFGEIFVEEHKNSNNSPYKFNASHPTTGKPCFFQARLETERNALTKRRVTIIMGQGIMIRSGVFG</sequence>